<gene>
    <name evidence="2" type="ORF">WJX84_004084</name>
</gene>
<keyword evidence="1" id="KW-0175">Coiled coil</keyword>
<feature type="coiled-coil region" evidence="1">
    <location>
        <begin position="279"/>
        <end position="313"/>
    </location>
</feature>
<sequence>MAKALSVSSSDSGILVDLCTAESIDPDQQQEHEDGINGRPVETLLQNPRDQLLEASAKTAAAQDCPSNQASALAPARTLRFQSDPASLCTHLEESVASDNGEYAVHYHIQDTPGFGSVDNLEHIQCLVKHIQAEKKEHLRRQQMQIQGVLPAGNPLQEARDDLLIDLCLYFIAPHRFTPMDRSFIKELSQEDIQADGWISIMNAQSRHALPDGISKKRGHKGPPEHAIPVPPQHVEAHIPKNRDLAWQNAAKGALDQLRALVPTTFGDDANHMNAQDWLKKESSKISILQKQLVSEQRQNKFLQSKLQLANEAKSWIPPAPVFQFPKYSSRPGSRRA</sequence>
<keyword evidence="3" id="KW-1185">Reference proteome</keyword>
<protein>
    <submittedName>
        <fullName evidence="2">Uncharacterized protein</fullName>
    </submittedName>
</protein>
<organism evidence="2 3">
    <name type="scientific">Apatococcus fuscideae</name>
    <dbReference type="NCBI Taxonomy" id="2026836"/>
    <lineage>
        <taxon>Eukaryota</taxon>
        <taxon>Viridiplantae</taxon>
        <taxon>Chlorophyta</taxon>
        <taxon>core chlorophytes</taxon>
        <taxon>Trebouxiophyceae</taxon>
        <taxon>Chlorellales</taxon>
        <taxon>Chlorellaceae</taxon>
        <taxon>Apatococcus</taxon>
    </lineage>
</organism>
<comment type="caution">
    <text evidence="2">The sequence shown here is derived from an EMBL/GenBank/DDBJ whole genome shotgun (WGS) entry which is preliminary data.</text>
</comment>
<dbReference type="AlphaFoldDB" id="A0AAW1S602"/>
<evidence type="ECO:0000313" key="2">
    <source>
        <dbReference type="EMBL" id="KAK9840851.1"/>
    </source>
</evidence>
<accession>A0AAW1S602</accession>
<reference evidence="2 3" key="1">
    <citation type="journal article" date="2024" name="Nat. Commun.">
        <title>Phylogenomics reveals the evolutionary origins of lichenization in chlorophyte algae.</title>
        <authorList>
            <person name="Puginier C."/>
            <person name="Libourel C."/>
            <person name="Otte J."/>
            <person name="Skaloud P."/>
            <person name="Haon M."/>
            <person name="Grisel S."/>
            <person name="Petersen M."/>
            <person name="Berrin J.G."/>
            <person name="Delaux P.M."/>
            <person name="Dal Grande F."/>
            <person name="Keller J."/>
        </authorList>
    </citation>
    <scope>NUCLEOTIDE SEQUENCE [LARGE SCALE GENOMIC DNA]</scope>
    <source>
        <strain evidence="2 3">SAG 2523</strain>
    </source>
</reference>
<dbReference type="Gene3D" id="3.40.50.300">
    <property type="entry name" value="P-loop containing nucleotide triphosphate hydrolases"/>
    <property type="match status" value="1"/>
</dbReference>
<dbReference type="InterPro" id="IPR027417">
    <property type="entry name" value="P-loop_NTPase"/>
</dbReference>
<name>A0AAW1S602_9CHLO</name>
<dbReference type="Proteomes" id="UP001485043">
    <property type="component" value="Unassembled WGS sequence"/>
</dbReference>
<evidence type="ECO:0000313" key="3">
    <source>
        <dbReference type="Proteomes" id="UP001485043"/>
    </source>
</evidence>
<evidence type="ECO:0000256" key="1">
    <source>
        <dbReference type="SAM" id="Coils"/>
    </source>
</evidence>
<dbReference type="EMBL" id="JALJOV010001794">
    <property type="protein sequence ID" value="KAK9840851.1"/>
    <property type="molecule type" value="Genomic_DNA"/>
</dbReference>
<proteinExistence type="predicted"/>